<evidence type="ECO:0000256" key="1">
    <source>
        <dbReference type="SAM" id="Phobius"/>
    </source>
</evidence>
<accession>A0A6J5RM66</accession>
<organism evidence="2">
    <name type="scientific">uncultured Caudovirales phage</name>
    <dbReference type="NCBI Taxonomy" id="2100421"/>
    <lineage>
        <taxon>Viruses</taxon>
        <taxon>Duplodnaviria</taxon>
        <taxon>Heunggongvirae</taxon>
        <taxon>Uroviricota</taxon>
        <taxon>Caudoviricetes</taxon>
        <taxon>Peduoviridae</taxon>
        <taxon>Maltschvirus</taxon>
        <taxon>Maltschvirus maltsch</taxon>
    </lineage>
</organism>
<feature type="transmembrane region" description="Helical" evidence="1">
    <location>
        <begin position="12"/>
        <end position="34"/>
    </location>
</feature>
<keyword evidence="1" id="KW-0472">Membrane</keyword>
<protein>
    <submittedName>
        <fullName evidence="2">Uncharacterized protein</fullName>
    </submittedName>
</protein>
<evidence type="ECO:0000313" key="2">
    <source>
        <dbReference type="EMBL" id="CAB4192914.1"/>
    </source>
</evidence>
<reference evidence="2" key="1">
    <citation type="submission" date="2020-05" db="EMBL/GenBank/DDBJ databases">
        <authorList>
            <person name="Chiriac C."/>
            <person name="Salcher M."/>
            <person name="Ghai R."/>
            <person name="Kavagutti S V."/>
        </authorList>
    </citation>
    <scope>NUCLEOTIDE SEQUENCE</scope>
</reference>
<proteinExistence type="predicted"/>
<dbReference type="EMBL" id="LR797181">
    <property type="protein sequence ID" value="CAB4192914.1"/>
    <property type="molecule type" value="Genomic_DNA"/>
</dbReference>
<feature type="transmembrane region" description="Helical" evidence="1">
    <location>
        <begin position="40"/>
        <end position="67"/>
    </location>
</feature>
<gene>
    <name evidence="2" type="ORF">UFOVP1244_126</name>
</gene>
<keyword evidence="1" id="KW-0812">Transmembrane</keyword>
<sequence>MKINIGSDVYDIREVVLLFCGFTSMMVGALAIEVDHICTLVYGCLHNTIAAVSIAFACVSIIAAIIVRGFR</sequence>
<name>A0A6J5RM66_9CAUD</name>
<keyword evidence="1" id="KW-1133">Transmembrane helix</keyword>